<dbReference type="Proteomes" id="UP000196240">
    <property type="component" value="Unassembled WGS sequence"/>
</dbReference>
<sequence>MANKTNLSIGAVIVLLIAAYFGIDLQENQLQTSTPSVAVEPSTQTSQLQNQVLDGTAKIAQAFQNRKSNIQVQSQGRVVAVLKDDNDGSRHQKFIVELPNAMTVLVAHNIDLAPRIERLQKGDAVGFNGEYEYSEKGGVIHWTHHDPQQRHEGGWLKHQGKTYQ</sequence>
<dbReference type="InterPro" id="IPR021856">
    <property type="entry name" value="DUF3465"/>
</dbReference>
<feature type="transmembrane region" description="Helical" evidence="1">
    <location>
        <begin position="7"/>
        <end position="23"/>
    </location>
</feature>
<protein>
    <recommendedName>
        <fullName evidence="4">DUF3465 domain-containing protein</fullName>
    </recommendedName>
</protein>
<evidence type="ECO:0000313" key="3">
    <source>
        <dbReference type="Proteomes" id="UP000196240"/>
    </source>
</evidence>
<keyword evidence="1" id="KW-1133">Transmembrane helix</keyword>
<dbReference type="RefSeq" id="WP_087013309.1">
    <property type="nucleotide sequence ID" value="NZ_FUUY01000007.1"/>
</dbReference>
<gene>
    <name evidence="2" type="ORF">ACNJC6_02350</name>
</gene>
<name>A0A1R7QEJ0_ACIJO</name>
<reference evidence="2 3" key="1">
    <citation type="submission" date="2017-02" db="EMBL/GenBank/DDBJ databases">
        <authorList>
            <person name="Peterson S.W."/>
        </authorList>
    </citation>
    <scope>NUCLEOTIDE SEQUENCE [LARGE SCALE GENOMIC DNA]</scope>
    <source>
        <strain evidence="2">C6</strain>
    </source>
</reference>
<organism evidence="2 3">
    <name type="scientific">Acinetobacter johnsonii</name>
    <dbReference type="NCBI Taxonomy" id="40214"/>
    <lineage>
        <taxon>Bacteria</taxon>
        <taxon>Pseudomonadati</taxon>
        <taxon>Pseudomonadota</taxon>
        <taxon>Gammaproteobacteria</taxon>
        <taxon>Moraxellales</taxon>
        <taxon>Moraxellaceae</taxon>
        <taxon>Acinetobacter</taxon>
    </lineage>
</organism>
<evidence type="ECO:0008006" key="4">
    <source>
        <dbReference type="Google" id="ProtNLM"/>
    </source>
</evidence>
<dbReference type="AlphaFoldDB" id="A0A1R7QEJ0"/>
<accession>A0A1R7QEJ0</accession>
<keyword evidence="1" id="KW-0812">Transmembrane</keyword>
<keyword evidence="1" id="KW-0472">Membrane</keyword>
<dbReference type="Pfam" id="PF11948">
    <property type="entry name" value="DUF3465"/>
    <property type="match status" value="1"/>
</dbReference>
<dbReference type="EMBL" id="FUUY01000007">
    <property type="protein sequence ID" value="SJX22698.1"/>
    <property type="molecule type" value="Genomic_DNA"/>
</dbReference>
<evidence type="ECO:0000256" key="1">
    <source>
        <dbReference type="SAM" id="Phobius"/>
    </source>
</evidence>
<proteinExistence type="predicted"/>
<evidence type="ECO:0000313" key="2">
    <source>
        <dbReference type="EMBL" id="SJX22698.1"/>
    </source>
</evidence>